<dbReference type="EMBL" id="JADNRY010000008">
    <property type="protein sequence ID" value="KAF9075995.1"/>
    <property type="molecule type" value="Genomic_DNA"/>
</dbReference>
<comment type="caution">
    <text evidence="3">The sequence shown here is derived from an EMBL/GenBank/DDBJ whole genome shotgun (WGS) entry which is preliminary data.</text>
</comment>
<keyword evidence="2" id="KW-0472">Membrane</keyword>
<keyword evidence="4" id="KW-1185">Reference proteome</keyword>
<keyword evidence="2" id="KW-0812">Transmembrane</keyword>
<keyword evidence="2" id="KW-1133">Transmembrane helix</keyword>
<evidence type="ECO:0000256" key="2">
    <source>
        <dbReference type="SAM" id="Phobius"/>
    </source>
</evidence>
<reference evidence="3" key="1">
    <citation type="submission" date="2020-11" db="EMBL/GenBank/DDBJ databases">
        <authorList>
            <consortium name="DOE Joint Genome Institute"/>
            <person name="Ahrendt S."/>
            <person name="Riley R."/>
            <person name="Andreopoulos W."/>
            <person name="Labutti K."/>
            <person name="Pangilinan J."/>
            <person name="Ruiz-Duenas F.J."/>
            <person name="Barrasa J.M."/>
            <person name="Sanchez-Garcia M."/>
            <person name="Camarero S."/>
            <person name="Miyauchi S."/>
            <person name="Serrano A."/>
            <person name="Linde D."/>
            <person name="Babiker R."/>
            <person name="Drula E."/>
            <person name="Ayuso-Fernandez I."/>
            <person name="Pacheco R."/>
            <person name="Padilla G."/>
            <person name="Ferreira P."/>
            <person name="Barriuso J."/>
            <person name="Kellner H."/>
            <person name="Castanera R."/>
            <person name="Alfaro M."/>
            <person name="Ramirez L."/>
            <person name="Pisabarro A.G."/>
            <person name="Kuo A."/>
            <person name="Tritt A."/>
            <person name="Lipzen A."/>
            <person name="He G."/>
            <person name="Yan M."/>
            <person name="Ng V."/>
            <person name="Cullen D."/>
            <person name="Martin F."/>
            <person name="Rosso M.-N."/>
            <person name="Henrissat B."/>
            <person name="Hibbett D."/>
            <person name="Martinez A.T."/>
            <person name="Grigoriev I.V."/>
        </authorList>
    </citation>
    <scope>NUCLEOTIDE SEQUENCE</scope>
    <source>
        <strain evidence="3">AH 40177</strain>
    </source>
</reference>
<proteinExistence type="predicted"/>
<dbReference type="AlphaFoldDB" id="A0A9P5Q7E8"/>
<feature type="transmembrane region" description="Helical" evidence="2">
    <location>
        <begin position="159"/>
        <end position="179"/>
    </location>
</feature>
<feature type="region of interest" description="Disordered" evidence="1">
    <location>
        <begin position="58"/>
        <end position="122"/>
    </location>
</feature>
<dbReference type="OrthoDB" id="2693038at2759"/>
<gene>
    <name evidence="3" type="ORF">BDP27DRAFT_1314848</name>
</gene>
<feature type="region of interest" description="Disordered" evidence="1">
    <location>
        <begin position="271"/>
        <end position="309"/>
    </location>
</feature>
<sequence>MIMNERGFKIVQRQGLGGVLGGVGNIVSDVGSGVSSAVAGVGAGVTSGLGDITSALLPSTTSDTATSTTLSSTSTSAASTHTSSSFITTSSSATSSSSSTSSTSSSSSTSAIPSTSTSVYTSTSGDETITAFVTSSPSSTPTSSNSSGFLNNKPLEGSVFALCGIVVLVIIFVIVTFALRRSRRKRMINEALSYEPTTMHGYTNDMERGSTEKIRNSYSTTRSSSGEPPAAGGYHNQQTAYGYDHEYPAYAPRSPNPIYDAGRAYVYEGGPYNSQGNNVGGPGLPRSFPPVAPQASLPTHVNPAGSNYP</sequence>
<accession>A0A9P5Q7E8</accession>
<dbReference type="Proteomes" id="UP000772434">
    <property type="component" value="Unassembled WGS sequence"/>
</dbReference>
<protein>
    <submittedName>
        <fullName evidence="3">Uncharacterized protein</fullName>
    </submittedName>
</protein>
<evidence type="ECO:0000256" key="1">
    <source>
        <dbReference type="SAM" id="MobiDB-lite"/>
    </source>
</evidence>
<evidence type="ECO:0000313" key="3">
    <source>
        <dbReference type="EMBL" id="KAF9075995.1"/>
    </source>
</evidence>
<organism evidence="3 4">
    <name type="scientific">Rhodocollybia butyracea</name>
    <dbReference type="NCBI Taxonomy" id="206335"/>
    <lineage>
        <taxon>Eukaryota</taxon>
        <taxon>Fungi</taxon>
        <taxon>Dikarya</taxon>
        <taxon>Basidiomycota</taxon>
        <taxon>Agaricomycotina</taxon>
        <taxon>Agaricomycetes</taxon>
        <taxon>Agaricomycetidae</taxon>
        <taxon>Agaricales</taxon>
        <taxon>Marasmiineae</taxon>
        <taxon>Omphalotaceae</taxon>
        <taxon>Rhodocollybia</taxon>
    </lineage>
</organism>
<evidence type="ECO:0000313" key="4">
    <source>
        <dbReference type="Proteomes" id="UP000772434"/>
    </source>
</evidence>
<name>A0A9P5Q7E8_9AGAR</name>
<feature type="compositionally biased region" description="Polar residues" evidence="1">
    <location>
        <begin position="296"/>
        <end position="309"/>
    </location>
</feature>
<feature type="region of interest" description="Disordered" evidence="1">
    <location>
        <begin position="218"/>
        <end position="237"/>
    </location>
</feature>